<keyword evidence="2" id="KW-0808">Transferase</keyword>
<dbReference type="EMBL" id="FNNQ01000012">
    <property type="protein sequence ID" value="SDX22548.1"/>
    <property type="molecule type" value="Genomic_DNA"/>
</dbReference>
<proteinExistence type="predicted"/>
<name>A0A1H2ZZY6_9BACL</name>
<dbReference type="CDD" id="cd02440">
    <property type="entry name" value="AdoMet_MTases"/>
    <property type="match status" value="1"/>
</dbReference>
<dbReference type="PANTHER" id="PTHR43591">
    <property type="entry name" value="METHYLTRANSFERASE"/>
    <property type="match status" value="1"/>
</dbReference>
<reference evidence="2 3" key="1">
    <citation type="submission" date="2016-10" db="EMBL/GenBank/DDBJ databases">
        <authorList>
            <person name="de Groot N.N."/>
        </authorList>
    </citation>
    <scope>NUCLEOTIDE SEQUENCE [LARGE SCALE GENOMIC DNA]</scope>
    <source>
        <strain evidence="2 3">DSM 45610</strain>
    </source>
</reference>
<dbReference type="GO" id="GO:0008757">
    <property type="term" value="F:S-adenosylmethionine-dependent methyltransferase activity"/>
    <property type="evidence" value="ECO:0007669"/>
    <property type="project" value="InterPro"/>
</dbReference>
<protein>
    <submittedName>
        <fullName evidence="2">Methyltransferase domain-containing protein</fullName>
    </submittedName>
</protein>
<organism evidence="2 3">
    <name type="scientific">Marininema mesophilum</name>
    <dbReference type="NCBI Taxonomy" id="1048340"/>
    <lineage>
        <taxon>Bacteria</taxon>
        <taxon>Bacillati</taxon>
        <taxon>Bacillota</taxon>
        <taxon>Bacilli</taxon>
        <taxon>Bacillales</taxon>
        <taxon>Thermoactinomycetaceae</taxon>
        <taxon>Marininema</taxon>
    </lineage>
</organism>
<sequence length="272" mass="31036">MKHRLAEQYRDDRQLELRRQIHLQYSLSPVPFVDWTLDKLPLRGDERILDAGCGSGGWLFPMANKLSCGGEITGLDLSPGMIEGLRKKADQSSNIHLVISDLQTLPFKASSFDIVMANFCLYHVPNINQAIAELYRVLRPGGYLMAATGSLSNYKELTTIDRECRERWGFPLVDEKEEGYGRFSLENGDEYLRQYFGWSERYILDDVLVFLEAEPIIDYYASGMVERGGTSAGQRTTLITDVNRIIRHEIDTRSSFTLRKSAGFFLAQKLFN</sequence>
<dbReference type="RefSeq" id="WP_091741226.1">
    <property type="nucleotide sequence ID" value="NZ_FNNQ01000012.1"/>
</dbReference>
<dbReference type="Pfam" id="PF08241">
    <property type="entry name" value="Methyltransf_11"/>
    <property type="match status" value="1"/>
</dbReference>
<dbReference type="Gene3D" id="3.40.50.150">
    <property type="entry name" value="Vaccinia Virus protein VP39"/>
    <property type="match status" value="1"/>
</dbReference>
<dbReference type="GO" id="GO:0032259">
    <property type="term" value="P:methylation"/>
    <property type="evidence" value="ECO:0007669"/>
    <property type="project" value="UniProtKB-KW"/>
</dbReference>
<dbReference type="OrthoDB" id="9777497at2"/>
<dbReference type="PANTHER" id="PTHR43591:SF24">
    <property type="entry name" value="2-METHOXY-6-POLYPRENYL-1,4-BENZOQUINOL METHYLASE, MITOCHONDRIAL"/>
    <property type="match status" value="1"/>
</dbReference>
<evidence type="ECO:0000313" key="3">
    <source>
        <dbReference type="Proteomes" id="UP000198534"/>
    </source>
</evidence>
<gene>
    <name evidence="2" type="ORF">SAMN05444487_11261</name>
</gene>
<evidence type="ECO:0000313" key="2">
    <source>
        <dbReference type="EMBL" id="SDX22548.1"/>
    </source>
</evidence>
<dbReference type="SUPFAM" id="SSF53335">
    <property type="entry name" value="S-adenosyl-L-methionine-dependent methyltransferases"/>
    <property type="match status" value="1"/>
</dbReference>
<dbReference type="Proteomes" id="UP000198534">
    <property type="component" value="Unassembled WGS sequence"/>
</dbReference>
<dbReference type="STRING" id="1048340.SAMN05444487_11261"/>
<keyword evidence="2" id="KW-0489">Methyltransferase</keyword>
<evidence type="ECO:0000259" key="1">
    <source>
        <dbReference type="Pfam" id="PF08241"/>
    </source>
</evidence>
<dbReference type="InterPro" id="IPR013216">
    <property type="entry name" value="Methyltransf_11"/>
</dbReference>
<feature type="domain" description="Methyltransferase type 11" evidence="1">
    <location>
        <begin position="49"/>
        <end position="145"/>
    </location>
</feature>
<dbReference type="AlphaFoldDB" id="A0A1H2ZZY6"/>
<dbReference type="InterPro" id="IPR029063">
    <property type="entry name" value="SAM-dependent_MTases_sf"/>
</dbReference>
<accession>A0A1H2ZZY6</accession>
<keyword evidence="3" id="KW-1185">Reference proteome</keyword>